<comment type="similarity">
    <text evidence="3">Belongs to the FAD-dependent oxidoreductase 2 family. NadB subfamily.</text>
</comment>
<dbReference type="InterPro" id="IPR015939">
    <property type="entry name" value="Fum_Rdtase/Succ_DH_flav-like_C"/>
</dbReference>
<evidence type="ECO:0000256" key="1">
    <source>
        <dbReference type="ARBA" id="ARBA00001974"/>
    </source>
</evidence>
<dbReference type="GO" id="GO:0008734">
    <property type="term" value="F:L-aspartate oxidase activity"/>
    <property type="evidence" value="ECO:0007669"/>
    <property type="project" value="UniProtKB-EC"/>
</dbReference>
<keyword evidence="5" id="KW-0285">Flavoprotein</keyword>
<dbReference type="Proteomes" id="UP000885792">
    <property type="component" value="Unassembled WGS sequence"/>
</dbReference>
<name>A0A7C5LBP9_AQUAO</name>
<evidence type="ECO:0000256" key="2">
    <source>
        <dbReference type="ARBA" id="ARBA00004950"/>
    </source>
</evidence>
<dbReference type="GO" id="GO:0034628">
    <property type="term" value="P:'de novo' NAD+ biosynthetic process from L-aspartate"/>
    <property type="evidence" value="ECO:0007669"/>
    <property type="project" value="TreeGrafter"/>
</dbReference>
<evidence type="ECO:0000256" key="5">
    <source>
        <dbReference type="ARBA" id="ARBA00022630"/>
    </source>
</evidence>
<dbReference type="SUPFAM" id="SSF51905">
    <property type="entry name" value="FAD/NAD(P)-binding domain"/>
    <property type="match status" value="1"/>
</dbReference>
<dbReference type="EC" id="1.4.3.16" evidence="4"/>
<evidence type="ECO:0000256" key="4">
    <source>
        <dbReference type="ARBA" id="ARBA00012173"/>
    </source>
</evidence>
<evidence type="ECO:0000256" key="7">
    <source>
        <dbReference type="ARBA" id="ARBA00022827"/>
    </source>
</evidence>
<evidence type="ECO:0000256" key="8">
    <source>
        <dbReference type="ARBA" id="ARBA00023002"/>
    </source>
</evidence>
<dbReference type="Gene3D" id="3.90.700.10">
    <property type="entry name" value="Succinate dehydrogenase/fumarate reductase flavoprotein, catalytic domain"/>
    <property type="match status" value="1"/>
</dbReference>
<feature type="domain" description="FAD-dependent oxidoreductase 2 FAD-binding" evidence="10">
    <location>
        <begin position="19"/>
        <end position="372"/>
    </location>
</feature>
<evidence type="ECO:0000259" key="10">
    <source>
        <dbReference type="Pfam" id="PF00890"/>
    </source>
</evidence>
<dbReference type="InterPro" id="IPR027477">
    <property type="entry name" value="Succ_DH/fumarate_Rdtase_cat_sf"/>
</dbReference>
<organism evidence="12">
    <name type="scientific">Aquifex aeolicus</name>
    <dbReference type="NCBI Taxonomy" id="63363"/>
    <lineage>
        <taxon>Bacteria</taxon>
        <taxon>Pseudomonadati</taxon>
        <taxon>Aquificota</taxon>
        <taxon>Aquificia</taxon>
        <taxon>Aquificales</taxon>
        <taxon>Aquificaceae</taxon>
        <taxon>Aquifex</taxon>
    </lineage>
</organism>
<keyword evidence="8" id="KW-0560">Oxidoreductase</keyword>
<dbReference type="PANTHER" id="PTHR42716">
    <property type="entry name" value="L-ASPARTATE OXIDASE"/>
    <property type="match status" value="1"/>
</dbReference>
<dbReference type="InterPro" id="IPR005288">
    <property type="entry name" value="NadB"/>
</dbReference>
<comment type="cofactor">
    <cofactor evidence="1">
        <name>FAD</name>
        <dbReference type="ChEBI" id="CHEBI:57692"/>
    </cofactor>
</comment>
<comment type="pathway">
    <text evidence="2">Cofactor biosynthesis; NAD(+) biosynthesis; iminoaspartate from L-aspartate (oxidase route): step 1/1.</text>
</comment>
<dbReference type="Gene3D" id="1.20.58.100">
    <property type="entry name" value="Fumarate reductase/succinate dehydrogenase flavoprotein-like, C-terminal domain"/>
    <property type="match status" value="1"/>
</dbReference>
<evidence type="ECO:0000256" key="3">
    <source>
        <dbReference type="ARBA" id="ARBA00008562"/>
    </source>
</evidence>
<dbReference type="UniPathway" id="UPA00253">
    <property type="reaction ID" value="UER00326"/>
</dbReference>
<comment type="catalytic activity">
    <reaction evidence="9">
        <text>L-aspartate + O2 = iminosuccinate + H2O2</text>
        <dbReference type="Rhea" id="RHEA:25876"/>
        <dbReference type="ChEBI" id="CHEBI:15379"/>
        <dbReference type="ChEBI" id="CHEBI:16240"/>
        <dbReference type="ChEBI" id="CHEBI:29991"/>
        <dbReference type="ChEBI" id="CHEBI:77875"/>
        <dbReference type="EC" id="1.4.3.16"/>
    </reaction>
    <physiologicalReaction direction="left-to-right" evidence="9">
        <dbReference type="Rhea" id="RHEA:25877"/>
    </physiologicalReaction>
</comment>
<sequence length="510" mass="56525">MRHVLEFDTSLLPQEEAQVVVCGSGIGGLTCAIVLKELGLSPLLLTRGVGNTYYSQGGIAGAVHPADSPYAHFLDTLKAGRFLNDERAVDILVNDGVMRIADLERWGVRFDRRNGEYDTTTEGGHSFPRVLKVRDYTGREIYTRLLRRVQELGIPLVQGELQEILGAERVAGLIYLRDGSLRLLRTPALVLATGGAASMFRHTSNPLRVRGDGIGIAFRAGVPIKNPEFVQFHPTVLEGTNLLISEAVRGEGAILIDEKGNRFVDELLPRDVVSRSIYGVLKRGGRVFLDMRPLLRRGVDLTERFPTIISFLREKGIDPSEEPVPVVPAAHYYIGGVHVDTFGRTPLPGLYAVGECACTGVHGANRLASNSLLEGVVFGYRTAYRIYVDLPRVPPKVPRTVNSPEGKKKPPFSFEALRNLMWECAGLERNEEGLLKAKGALLEWLGELRLSEPSPGTRQLYDILLVALATVEGALRRRESRGVHHRSDYPHEREAFRQDTLIHELDHLDK</sequence>
<dbReference type="InterPro" id="IPR036188">
    <property type="entry name" value="FAD/NAD-bd_sf"/>
</dbReference>
<protein>
    <recommendedName>
        <fullName evidence="4">L-aspartate oxidase</fullName>
        <ecNumber evidence="4">1.4.3.16</ecNumber>
    </recommendedName>
</protein>
<comment type="caution">
    <text evidence="12">The sequence shown here is derived from an EMBL/GenBank/DDBJ whole genome shotgun (WGS) entry which is preliminary data.</text>
</comment>
<keyword evidence="7" id="KW-0274">FAD</keyword>
<dbReference type="PRINTS" id="PR00368">
    <property type="entry name" value="FADPNR"/>
</dbReference>
<dbReference type="Pfam" id="PF02910">
    <property type="entry name" value="Succ_DH_flav_C"/>
    <property type="match status" value="1"/>
</dbReference>
<reference evidence="12" key="1">
    <citation type="journal article" date="2020" name="mSystems">
        <title>Genome- and Community-Level Interaction Insights into Carbon Utilization and Element Cycling Functions of Hydrothermarchaeota in Hydrothermal Sediment.</title>
        <authorList>
            <person name="Zhou Z."/>
            <person name="Liu Y."/>
            <person name="Xu W."/>
            <person name="Pan J."/>
            <person name="Luo Z.H."/>
            <person name="Li M."/>
        </authorList>
    </citation>
    <scope>NUCLEOTIDE SEQUENCE [LARGE SCALE GENOMIC DNA]</scope>
    <source>
        <strain evidence="12">HyVt-501</strain>
    </source>
</reference>
<proteinExistence type="inferred from homology"/>
<dbReference type="Pfam" id="PF00890">
    <property type="entry name" value="FAD_binding_2"/>
    <property type="match status" value="1"/>
</dbReference>
<dbReference type="EMBL" id="DRNB01000340">
    <property type="protein sequence ID" value="HHJ65030.1"/>
    <property type="molecule type" value="Genomic_DNA"/>
</dbReference>
<evidence type="ECO:0000259" key="11">
    <source>
        <dbReference type="Pfam" id="PF02910"/>
    </source>
</evidence>
<evidence type="ECO:0000313" key="12">
    <source>
        <dbReference type="EMBL" id="HHJ65030.1"/>
    </source>
</evidence>
<accession>A0A7C5LBP9</accession>
<dbReference type="SUPFAM" id="SSF46977">
    <property type="entry name" value="Succinate dehydrogenase/fumarate reductase flavoprotein C-terminal domain"/>
    <property type="match status" value="1"/>
</dbReference>
<dbReference type="Gene3D" id="3.50.50.60">
    <property type="entry name" value="FAD/NAD(P)-binding domain"/>
    <property type="match status" value="1"/>
</dbReference>
<dbReference type="InterPro" id="IPR037099">
    <property type="entry name" value="Fum_R/Succ_DH_flav-like_C_sf"/>
</dbReference>
<evidence type="ECO:0000256" key="6">
    <source>
        <dbReference type="ARBA" id="ARBA00022642"/>
    </source>
</evidence>
<keyword evidence="6" id="KW-0662">Pyridine nucleotide biosynthesis</keyword>
<evidence type="ECO:0000256" key="9">
    <source>
        <dbReference type="ARBA" id="ARBA00048305"/>
    </source>
</evidence>
<dbReference type="SUPFAM" id="SSF56425">
    <property type="entry name" value="Succinate dehydrogenase/fumarate reductase flavoprotein, catalytic domain"/>
    <property type="match status" value="1"/>
</dbReference>
<dbReference type="InterPro" id="IPR003953">
    <property type="entry name" value="FAD-dep_OxRdtase_2_FAD-bd"/>
</dbReference>
<dbReference type="PANTHER" id="PTHR42716:SF2">
    <property type="entry name" value="L-ASPARTATE OXIDASE, CHLOROPLASTIC"/>
    <property type="match status" value="1"/>
</dbReference>
<dbReference type="AlphaFoldDB" id="A0A7C5LBP9"/>
<gene>
    <name evidence="12" type="ORF">ENJ61_09035</name>
</gene>
<feature type="domain" description="Fumarate reductase/succinate dehydrogenase flavoprotein-like C-terminal" evidence="11">
    <location>
        <begin position="416"/>
        <end position="502"/>
    </location>
</feature>